<feature type="transmembrane region" description="Helical" evidence="1">
    <location>
        <begin position="20"/>
        <end position="38"/>
    </location>
</feature>
<evidence type="ECO:0000313" key="2">
    <source>
        <dbReference type="EMBL" id="TQM00787.1"/>
    </source>
</evidence>
<gene>
    <name evidence="2" type="ORF">FB559_6510</name>
</gene>
<evidence type="ECO:0000313" key="3">
    <source>
        <dbReference type="Proteomes" id="UP000316096"/>
    </source>
</evidence>
<proteinExistence type="predicted"/>
<reference evidence="2 3" key="1">
    <citation type="submission" date="2019-06" db="EMBL/GenBank/DDBJ databases">
        <title>Sequencing the genomes of 1000 actinobacteria strains.</title>
        <authorList>
            <person name="Klenk H.-P."/>
        </authorList>
    </citation>
    <scope>NUCLEOTIDE SEQUENCE [LARGE SCALE GENOMIC DNA]</scope>
    <source>
        <strain evidence="2 3">DSM 102200</strain>
    </source>
</reference>
<keyword evidence="1" id="KW-0812">Transmembrane</keyword>
<accession>A0A543CUM8</accession>
<evidence type="ECO:0000256" key="1">
    <source>
        <dbReference type="SAM" id="Phobius"/>
    </source>
</evidence>
<comment type="caution">
    <text evidence="2">The sequence shown here is derived from an EMBL/GenBank/DDBJ whole genome shotgun (WGS) entry which is preliminary data.</text>
</comment>
<protein>
    <submittedName>
        <fullName evidence="2">Uncharacterized protein</fullName>
    </submittedName>
</protein>
<keyword evidence="1" id="KW-1133">Transmembrane helix</keyword>
<keyword evidence="1" id="KW-0472">Membrane</keyword>
<dbReference type="EMBL" id="VFOZ01000001">
    <property type="protein sequence ID" value="TQM00787.1"/>
    <property type="molecule type" value="Genomic_DNA"/>
</dbReference>
<feature type="transmembrane region" description="Helical" evidence="1">
    <location>
        <begin position="45"/>
        <end position="64"/>
    </location>
</feature>
<dbReference type="OrthoDB" id="4323137at2"/>
<sequence length="210" mass="22525">MISSYGSVAESSVASDVVYVNGPLLAILVIVFIFLFVAMTDNSMFVGCALFVALVSVLFAFLSWRSLADYPLTYREGDPPRIETQGGGLYDKWKLGPGATVGATLDVDKSSKVESLAGELTVRYGCPAARVDWRIYVDGDLLASGTLREGQERKLANAAVRSGHPSIIVRLTAARLDSSGCATDLVWHNPGLEGHGNGRFRFVLPLPDAV</sequence>
<organism evidence="2 3">
    <name type="scientific">Actinoallomurus bryophytorum</name>
    <dbReference type="NCBI Taxonomy" id="1490222"/>
    <lineage>
        <taxon>Bacteria</taxon>
        <taxon>Bacillati</taxon>
        <taxon>Actinomycetota</taxon>
        <taxon>Actinomycetes</taxon>
        <taxon>Streptosporangiales</taxon>
        <taxon>Thermomonosporaceae</taxon>
        <taxon>Actinoallomurus</taxon>
    </lineage>
</organism>
<name>A0A543CUM8_9ACTN</name>
<dbReference type="Proteomes" id="UP000316096">
    <property type="component" value="Unassembled WGS sequence"/>
</dbReference>
<dbReference type="AlphaFoldDB" id="A0A543CUM8"/>
<keyword evidence="3" id="KW-1185">Reference proteome</keyword>